<dbReference type="GO" id="GO:0071555">
    <property type="term" value="P:cell wall organization"/>
    <property type="evidence" value="ECO:0007669"/>
    <property type="project" value="UniProtKB-KW"/>
</dbReference>
<dbReference type="eggNOG" id="COG0707">
    <property type="taxonomic scope" value="Bacteria"/>
</dbReference>
<accession>A0A068NZ89</accession>
<dbReference type="RefSeq" id="WP_025227984.1">
    <property type="nucleotide sequence ID" value="NZ_CP007139.1"/>
</dbReference>
<dbReference type="SUPFAM" id="SSF53756">
    <property type="entry name" value="UDP-Glycosyltransferase/glycogen phosphorylase"/>
    <property type="match status" value="1"/>
</dbReference>
<evidence type="ECO:0000256" key="3">
    <source>
        <dbReference type="ARBA" id="ARBA00022676"/>
    </source>
</evidence>
<feature type="binding site" evidence="10">
    <location>
        <begin position="10"/>
        <end position="12"/>
    </location>
    <ligand>
        <name>UDP-N-acetyl-alpha-D-glucosamine</name>
        <dbReference type="ChEBI" id="CHEBI:57705"/>
    </ligand>
</feature>
<evidence type="ECO:0000313" key="14">
    <source>
        <dbReference type="Proteomes" id="UP000027982"/>
    </source>
</evidence>
<keyword evidence="3 10" id="KW-0328">Glycosyltransferase</keyword>
<dbReference type="Proteomes" id="UP000027982">
    <property type="component" value="Chromosome"/>
</dbReference>
<dbReference type="UniPathway" id="UPA00219"/>
<feature type="domain" description="Glycosyltransferase family 28 N-terminal" evidence="11">
    <location>
        <begin position="4"/>
        <end position="134"/>
    </location>
</feature>
<comment type="catalytic activity">
    <reaction evidence="10">
        <text>di-trans,octa-cis-undecaprenyl diphospho-N-acetyl-alpha-D-muramoyl-L-alanyl-D-glutamyl-meso-2,6-diaminopimeloyl-D-alanyl-D-alanine + UDP-N-acetyl-alpha-D-glucosamine = di-trans,octa-cis-undecaprenyl diphospho-[N-acetyl-alpha-D-glucosaminyl-(1-&gt;4)]-N-acetyl-alpha-D-muramoyl-L-alanyl-D-glutamyl-meso-2,6-diaminopimeloyl-D-alanyl-D-alanine + UDP + H(+)</text>
        <dbReference type="Rhea" id="RHEA:31227"/>
        <dbReference type="ChEBI" id="CHEBI:15378"/>
        <dbReference type="ChEBI" id="CHEBI:57705"/>
        <dbReference type="ChEBI" id="CHEBI:58223"/>
        <dbReference type="ChEBI" id="CHEBI:61387"/>
        <dbReference type="ChEBI" id="CHEBI:61388"/>
        <dbReference type="EC" id="2.4.1.227"/>
    </reaction>
</comment>
<dbReference type="Gene3D" id="3.40.50.2000">
    <property type="entry name" value="Glycogen Phosphorylase B"/>
    <property type="match status" value="2"/>
</dbReference>
<keyword evidence="2 10" id="KW-0132">Cell division</keyword>
<keyword evidence="6 10" id="KW-0573">Peptidoglycan synthesis</keyword>
<evidence type="ECO:0000259" key="12">
    <source>
        <dbReference type="Pfam" id="PF04101"/>
    </source>
</evidence>
<dbReference type="CDD" id="cd03785">
    <property type="entry name" value="GT28_MurG"/>
    <property type="match status" value="1"/>
</dbReference>
<feature type="domain" description="Glycosyl transferase family 28 C-terminal" evidence="12">
    <location>
        <begin position="180"/>
        <end position="309"/>
    </location>
</feature>
<dbReference type="STRING" id="661478.OP10G_4786"/>
<dbReference type="PANTHER" id="PTHR21015:SF22">
    <property type="entry name" value="GLYCOSYLTRANSFERASE"/>
    <property type="match status" value="1"/>
</dbReference>
<comment type="caution">
    <text evidence="10">Lacks conserved residue(s) required for the propagation of feature annotation.</text>
</comment>
<dbReference type="GO" id="GO:0050511">
    <property type="term" value="F:undecaprenyldiphospho-muramoylpentapeptide beta-N-acetylglucosaminyltransferase activity"/>
    <property type="evidence" value="ECO:0007669"/>
    <property type="project" value="UniProtKB-UniRule"/>
</dbReference>
<evidence type="ECO:0000256" key="9">
    <source>
        <dbReference type="ARBA" id="ARBA00023316"/>
    </source>
</evidence>
<feature type="binding site" evidence="10">
    <location>
        <position position="163"/>
    </location>
    <ligand>
        <name>UDP-N-acetyl-alpha-D-glucosamine</name>
        <dbReference type="ChEBI" id="CHEBI:57705"/>
    </ligand>
</feature>
<dbReference type="PANTHER" id="PTHR21015">
    <property type="entry name" value="UDP-N-ACETYLGLUCOSAMINE--N-ACETYLMURAMYL-(PENTAPEPTIDE) PYROPHOSPHORYL-UNDECAPRENOL N-ACETYLGLUCOSAMINE TRANSFERASE 1"/>
    <property type="match status" value="1"/>
</dbReference>
<evidence type="ECO:0000256" key="10">
    <source>
        <dbReference type="HAMAP-Rule" id="MF_00033"/>
    </source>
</evidence>
<evidence type="ECO:0000256" key="8">
    <source>
        <dbReference type="ARBA" id="ARBA00023306"/>
    </source>
</evidence>
<organism evidence="13 14">
    <name type="scientific">Fimbriimonas ginsengisoli Gsoil 348</name>
    <dbReference type="NCBI Taxonomy" id="661478"/>
    <lineage>
        <taxon>Bacteria</taxon>
        <taxon>Bacillati</taxon>
        <taxon>Armatimonadota</taxon>
        <taxon>Fimbriimonadia</taxon>
        <taxon>Fimbriimonadales</taxon>
        <taxon>Fimbriimonadaceae</taxon>
        <taxon>Fimbriimonas</taxon>
    </lineage>
</organism>
<evidence type="ECO:0000256" key="6">
    <source>
        <dbReference type="ARBA" id="ARBA00022984"/>
    </source>
</evidence>
<dbReference type="GO" id="GO:0005975">
    <property type="term" value="P:carbohydrate metabolic process"/>
    <property type="evidence" value="ECO:0007669"/>
    <property type="project" value="InterPro"/>
</dbReference>
<keyword evidence="5 10" id="KW-0133">Cell shape</keyword>
<keyword evidence="9 10" id="KW-0961">Cell wall biogenesis/degradation</keyword>
<dbReference type="GO" id="GO:0005886">
    <property type="term" value="C:plasma membrane"/>
    <property type="evidence" value="ECO:0007669"/>
    <property type="project" value="UniProtKB-SubCell"/>
</dbReference>
<feature type="binding site" evidence="10">
    <location>
        <position position="187"/>
    </location>
    <ligand>
        <name>UDP-N-acetyl-alpha-D-glucosamine</name>
        <dbReference type="ChEBI" id="CHEBI:57705"/>
    </ligand>
</feature>
<dbReference type="GO" id="GO:0051301">
    <property type="term" value="P:cell division"/>
    <property type="evidence" value="ECO:0007669"/>
    <property type="project" value="UniProtKB-KW"/>
</dbReference>
<sequence>MRLVVTGGGTGGHIYPALEVARLASERGTEIRYLGSLRGQESAACAARGISFLGFPSEPLWSLKTFGGWRALLALQRSRGMARRALRADRPDVVFSTGGFSAGPVVAAARDLGIPYIVHSADSVPPRSSAMFARQAFAFTTVFRSTEKFFTERPVTRTGQPIRDELRSAAATERPEGEPTVLVIGGSQGAEFLNTYVPLAAATGRFQARVIHATGPKHLEVTLDRIRKAGLGETYQAVPYLEAPALIQAMRSATVVVARAGGTLAELALFGLPTVLVPLPTSANDHQLHNAREFQAMEAATVLWQPDERRHPAPEARPEAIAEAIAGWLSDAPRREAARHNLKEWDVPDATARIVSLIEQAAQSRNA</sequence>
<proteinExistence type="inferred from homology"/>
<comment type="function">
    <text evidence="10">Cell wall formation. Catalyzes the transfer of a GlcNAc subunit on undecaprenyl-pyrophosphoryl-MurNAc-pentapeptide (lipid intermediate I) to form undecaprenyl-pyrophosphoryl-MurNAc-(pentapeptide)GlcNAc (lipid intermediate II).</text>
</comment>
<dbReference type="GO" id="GO:0008360">
    <property type="term" value="P:regulation of cell shape"/>
    <property type="evidence" value="ECO:0007669"/>
    <property type="project" value="UniProtKB-KW"/>
</dbReference>
<keyword evidence="14" id="KW-1185">Reference proteome</keyword>
<dbReference type="InterPro" id="IPR004276">
    <property type="entry name" value="GlycoTrans_28_N"/>
</dbReference>
<evidence type="ECO:0000256" key="4">
    <source>
        <dbReference type="ARBA" id="ARBA00022679"/>
    </source>
</evidence>
<gene>
    <name evidence="10" type="primary">murG</name>
    <name evidence="13" type="ORF">OP10G_4786</name>
</gene>
<evidence type="ECO:0000256" key="5">
    <source>
        <dbReference type="ARBA" id="ARBA00022960"/>
    </source>
</evidence>
<dbReference type="HOGENOM" id="CLU_037404_2_0_0"/>
<dbReference type="Pfam" id="PF03033">
    <property type="entry name" value="Glyco_transf_28"/>
    <property type="match status" value="1"/>
</dbReference>
<evidence type="ECO:0000256" key="2">
    <source>
        <dbReference type="ARBA" id="ARBA00022618"/>
    </source>
</evidence>
<evidence type="ECO:0000313" key="13">
    <source>
        <dbReference type="EMBL" id="AIE88154.1"/>
    </source>
</evidence>
<dbReference type="KEGG" id="fgi:OP10G_4786"/>
<name>A0A068NZ89_FIMGI</name>
<dbReference type="GO" id="GO:0009252">
    <property type="term" value="P:peptidoglycan biosynthetic process"/>
    <property type="evidence" value="ECO:0007669"/>
    <property type="project" value="UniProtKB-UniRule"/>
</dbReference>
<evidence type="ECO:0000256" key="7">
    <source>
        <dbReference type="ARBA" id="ARBA00023136"/>
    </source>
</evidence>
<comment type="similarity">
    <text evidence="10">Belongs to the glycosyltransferase 28 family. MurG subfamily.</text>
</comment>
<keyword evidence="4 10" id="KW-0808">Transferase</keyword>
<protein>
    <recommendedName>
        <fullName evidence="10">UDP-N-acetylglucosamine--N-acetylmuramyl-(pentapeptide) pyrophosphoryl-undecaprenol N-acetylglucosamine transferase</fullName>
        <ecNumber evidence="10">2.4.1.227</ecNumber>
    </recommendedName>
    <alternativeName>
        <fullName evidence="10">Undecaprenyl-PP-MurNAc-pentapeptide-UDPGlcNAc GlcNAc transferase</fullName>
    </alternativeName>
</protein>
<dbReference type="HAMAP" id="MF_00033">
    <property type="entry name" value="MurG"/>
    <property type="match status" value="1"/>
</dbReference>
<keyword evidence="8 10" id="KW-0131">Cell cycle</keyword>
<dbReference type="EC" id="2.4.1.227" evidence="10"/>
<keyword evidence="1 10" id="KW-1003">Cell membrane</keyword>
<evidence type="ECO:0000256" key="1">
    <source>
        <dbReference type="ARBA" id="ARBA00022475"/>
    </source>
</evidence>
<dbReference type="InterPro" id="IPR006009">
    <property type="entry name" value="GlcNAc_MurG"/>
</dbReference>
<dbReference type="OrthoDB" id="9808936at2"/>
<reference evidence="13 14" key="1">
    <citation type="journal article" date="2014" name="PLoS ONE">
        <title>The first complete genome sequence of the class fimbriimonadia in the phylum armatimonadetes.</title>
        <authorList>
            <person name="Hu Z.Y."/>
            <person name="Wang Y.Z."/>
            <person name="Im W.T."/>
            <person name="Wang S.Y."/>
            <person name="Zhao G.P."/>
            <person name="Zheng H.J."/>
            <person name="Quan Z.X."/>
        </authorList>
    </citation>
    <scope>NUCLEOTIDE SEQUENCE [LARGE SCALE GENOMIC DNA]</scope>
    <source>
        <strain evidence="13">Gsoil 348</strain>
    </source>
</reference>
<feature type="binding site" evidence="10">
    <location>
        <position position="287"/>
    </location>
    <ligand>
        <name>UDP-N-acetyl-alpha-D-glucosamine</name>
        <dbReference type="ChEBI" id="CHEBI:57705"/>
    </ligand>
</feature>
<comment type="pathway">
    <text evidence="10">Cell wall biogenesis; peptidoglycan biosynthesis.</text>
</comment>
<dbReference type="EMBL" id="CP007139">
    <property type="protein sequence ID" value="AIE88154.1"/>
    <property type="molecule type" value="Genomic_DNA"/>
</dbReference>
<dbReference type="Pfam" id="PF04101">
    <property type="entry name" value="Glyco_tran_28_C"/>
    <property type="match status" value="1"/>
</dbReference>
<evidence type="ECO:0000259" key="11">
    <source>
        <dbReference type="Pfam" id="PF03033"/>
    </source>
</evidence>
<keyword evidence="7 10" id="KW-0472">Membrane</keyword>
<dbReference type="InterPro" id="IPR007235">
    <property type="entry name" value="Glyco_trans_28_C"/>
</dbReference>
<dbReference type="AlphaFoldDB" id="A0A068NZ89"/>
<comment type="subcellular location">
    <subcellularLocation>
        <location evidence="10">Cell membrane</location>
        <topology evidence="10">Peripheral membrane protein</topology>
        <orientation evidence="10">Cytoplasmic side</orientation>
    </subcellularLocation>
</comment>
<dbReference type="GO" id="GO:0051991">
    <property type="term" value="F:UDP-N-acetyl-D-glucosamine:N-acetylmuramoyl-L-alanyl-D-glutamyl-meso-2,6-diaminopimelyl-D-alanyl-D-alanine-diphosphoundecaprenol 4-beta-N-acetylglucosaminlytransferase activity"/>
    <property type="evidence" value="ECO:0007669"/>
    <property type="project" value="RHEA"/>
</dbReference>